<protein>
    <submittedName>
        <fullName evidence="1">Uncharacterized protein</fullName>
    </submittedName>
</protein>
<evidence type="ECO:0000313" key="2">
    <source>
        <dbReference type="Proteomes" id="UP000297452"/>
    </source>
</evidence>
<dbReference type="AlphaFoldDB" id="A0A4Z1HAH9"/>
<sequence>MSCHVEEINWHYPHSIPPWHDANLLIVRIVQSNNEPEPMVRPPPLPMRIIELMASAPARLDKLRAIGKLFRIL</sequence>
<name>A0A4Z1HAH9_9HELO</name>
<gene>
    <name evidence="1" type="ORF">BOTNAR_0616g00010</name>
</gene>
<organism evidence="1 2">
    <name type="scientific">Botryotinia narcissicola</name>
    <dbReference type="NCBI Taxonomy" id="278944"/>
    <lineage>
        <taxon>Eukaryota</taxon>
        <taxon>Fungi</taxon>
        <taxon>Dikarya</taxon>
        <taxon>Ascomycota</taxon>
        <taxon>Pezizomycotina</taxon>
        <taxon>Leotiomycetes</taxon>
        <taxon>Helotiales</taxon>
        <taxon>Sclerotiniaceae</taxon>
        <taxon>Botryotinia</taxon>
    </lineage>
</organism>
<accession>A0A4Z1HAH9</accession>
<dbReference type="Proteomes" id="UP000297452">
    <property type="component" value="Unassembled WGS sequence"/>
</dbReference>
<proteinExistence type="predicted"/>
<keyword evidence="2" id="KW-1185">Reference proteome</keyword>
<reference evidence="1 2" key="1">
    <citation type="submission" date="2017-12" db="EMBL/GenBank/DDBJ databases">
        <title>Comparative genomics of Botrytis spp.</title>
        <authorList>
            <person name="Valero-Jimenez C.A."/>
            <person name="Tapia P."/>
            <person name="Veloso J."/>
            <person name="Silva-Moreno E."/>
            <person name="Staats M."/>
            <person name="Valdes J.H."/>
            <person name="Van Kan J.A.L."/>
        </authorList>
    </citation>
    <scope>NUCLEOTIDE SEQUENCE [LARGE SCALE GENOMIC DNA]</scope>
    <source>
        <strain evidence="1 2">MUCL2120</strain>
    </source>
</reference>
<comment type="caution">
    <text evidence="1">The sequence shown here is derived from an EMBL/GenBank/DDBJ whole genome shotgun (WGS) entry which is preliminary data.</text>
</comment>
<evidence type="ECO:0000313" key="1">
    <source>
        <dbReference type="EMBL" id="TGO46066.1"/>
    </source>
</evidence>
<dbReference type="EMBL" id="PQXJ01000615">
    <property type="protein sequence ID" value="TGO46066.1"/>
    <property type="molecule type" value="Genomic_DNA"/>
</dbReference>